<evidence type="ECO:0000313" key="1">
    <source>
        <dbReference type="EMBL" id="SHF18869.1"/>
    </source>
</evidence>
<protein>
    <recommendedName>
        <fullName evidence="3">Lipoprotein</fullName>
    </recommendedName>
</protein>
<keyword evidence="2" id="KW-1185">Reference proteome</keyword>
<dbReference type="STRING" id="1302685.SAMN05444408_110117"/>
<dbReference type="RefSeq" id="WP_072885343.1">
    <property type="nucleotide sequence ID" value="NZ_FQVO01000010.1"/>
</dbReference>
<dbReference type="OrthoDB" id="1263836at2"/>
<evidence type="ECO:0008006" key="3">
    <source>
        <dbReference type="Google" id="ProtNLM"/>
    </source>
</evidence>
<proteinExistence type="predicted"/>
<evidence type="ECO:0000313" key="2">
    <source>
        <dbReference type="Proteomes" id="UP000184236"/>
    </source>
</evidence>
<sequence length="133" mass="14869">MNYFKKIKILFSLLILIAILGCNRDEDSVLLKFIGEYTVSDSCGSANTTYTMIIREKNENNNELYLENFGGYGPTIVAKVSDQNPDKIIIDTYSDNLQIVGEGTINNERDEITFTYETSNNSNAVSCSSIAKK</sequence>
<accession>A0A1M4ZLD0</accession>
<dbReference type="AlphaFoldDB" id="A0A1M4ZLD0"/>
<organism evidence="1 2">
    <name type="scientific">Chryseobacterium takakiae</name>
    <dbReference type="NCBI Taxonomy" id="1302685"/>
    <lineage>
        <taxon>Bacteria</taxon>
        <taxon>Pseudomonadati</taxon>
        <taxon>Bacteroidota</taxon>
        <taxon>Flavobacteriia</taxon>
        <taxon>Flavobacteriales</taxon>
        <taxon>Weeksellaceae</taxon>
        <taxon>Chryseobacterium group</taxon>
        <taxon>Chryseobacterium</taxon>
    </lineage>
</organism>
<reference evidence="2" key="1">
    <citation type="submission" date="2016-11" db="EMBL/GenBank/DDBJ databases">
        <authorList>
            <person name="Varghese N."/>
            <person name="Submissions S."/>
        </authorList>
    </citation>
    <scope>NUCLEOTIDE SEQUENCE [LARGE SCALE GENOMIC DNA]</scope>
    <source>
        <strain evidence="2">DSM 26898</strain>
    </source>
</reference>
<name>A0A1M4ZLD0_9FLAO</name>
<gene>
    <name evidence="1" type="ORF">SAMN05444408_110117</name>
</gene>
<dbReference type="Proteomes" id="UP000184236">
    <property type="component" value="Unassembled WGS sequence"/>
</dbReference>
<dbReference type="EMBL" id="FQVO01000010">
    <property type="protein sequence ID" value="SHF18869.1"/>
    <property type="molecule type" value="Genomic_DNA"/>
</dbReference>
<dbReference type="PROSITE" id="PS51257">
    <property type="entry name" value="PROKAR_LIPOPROTEIN"/>
    <property type="match status" value="1"/>
</dbReference>